<evidence type="ECO:0000313" key="4">
    <source>
        <dbReference type="EMBL" id="OUN02864.1"/>
    </source>
</evidence>
<feature type="signal peptide" evidence="1">
    <location>
        <begin position="1"/>
        <end position="20"/>
    </location>
</feature>
<protein>
    <submittedName>
        <fullName evidence="3">DUF4136 domain-containing protein</fullName>
    </submittedName>
</protein>
<dbReference type="EMBL" id="VVXH01000001">
    <property type="protein sequence ID" value="KAA2381109.1"/>
    <property type="molecule type" value="Genomic_DNA"/>
</dbReference>
<dbReference type="PROSITE" id="PS51257">
    <property type="entry name" value="PROKAR_LIPOPROTEIN"/>
    <property type="match status" value="1"/>
</dbReference>
<dbReference type="AlphaFoldDB" id="A0A1Y3QT79"/>
<sequence length="213" mass="24475">MTVKKLRYLAYALVAVAFCACQKEPSTSGLHKDYLVYTAYDTEADFGAVDTYYLPDSILLIGGADKTEYWKDGNALEIVNTVASRMNAAGYTRTEDKDAASVGLQLSYVQKVTYFVGYDYPYWWWYYPYYWTPGYWGDWLGWHYPYRVYYGYTAGSLLIEMLDLEADQQSGKKLPVIWDSYIGGLLTSSESLNQQRTLDAVEQAFDQSPYLKK</sequence>
<dbReference type="Gene3D" id="3.30.160.670">
    <property type="match status" value="1"/>
</dbReference>
<dbReference type="RefSeq" id="WP_018695577.1">
    <property type="nucleotide sequence ID" value="NZ_AP025562.1"/>
</dbReference>
<reference evidence="4" key="2">
    <citation type="journal article" date="2018" name="BMC Genomics">
        <title>Whole genome sequencing and function prediction of 133 gut anaerobes isolated from chicken caecum in pure cultures.</title>
        <authorList>
            <person name="Medvecky M."/>
            <person name="Cejkova D."/>
            <person name="Polansky O."/>
            <person name="Karasova D."/>
            <person name="Kubasova T."/>
            <person name="Cizek A."/>
            <person name="Rychlik I."/>
        </authorList>
    </citation>
    <scope>NUCLEOTIDE SEQUENCE</scope>
    <source>
        <strain evidence="4">An90</strain>
    </source>
</reference>
<comment type="caution">
    <text evidence="4">The sequence shown here is derived from an EMBL/GenBank/DDBJ whole genome shotgun (WGS) entry which is preliminary data.</text>
</comment>
<dbReference type="Pfam" id="PF13590">
    <property type="entry name" value="DUF4136"/>
    <property type="match status" value="1"/>
</dbReference>
<reference evidence="3 6" key="3">
    <citation type="journal article" date="2019" name="Nat. Med.">
        <title>A library of human gut bacterial isolates paired with longitudinal multiomics data enables mechanistic microbiome research.</title>
        <authorList>
            <person name="Poyet M."/>
            <person name="Groussin M."/>
            <person name="Gibbons S.M."/>
            <person name="Avila-Pacheco J."/>
            <person name="Jiang X."/>
            <person name="Kearney S.M."/>
            <person name="Perrotta A.R."/>
            <person name="Berdy B."/>
            <person name="Zhao S."/>
            <person name="Lieberman T.D."/>
            <person name="Swanson P.K."/>
            <person name="Smith M."/>
            <person name="Roesemann S."/>
            <person name="Alexander J.E."/>
            <person name="Rich S.A."/>
            <person name="Livny J."/>
            <person name="Vlamakis H."/>
            <person name="Clish C."/>
            <person name="Bullock K."/>
            <person name="Deik A."/>
            <person name="Scott J."/>
            <person name="Pierce K.A."/>
            <person name="Xavier R.J."/>
            <person name="Alm E.J."/>
        </authorList>
    </citation>
    <scope>NUCLEOTIDE SEQUENCE [LARGE SCALE GENOMIC DNA]</scope>
    <source>
        <strain evidence="3 6">BIOML-A266</strain>
    </source>
</reference>
<dbReference type="Proteomes" id="UP000195772">
    <property type="component" value="Unassembled WGS sequence"/>
</dbReference>
<evidence type="ECO:0000259" key="2">
    <source>
        <dbReference type="Pfam" id="PF13590"/>
    </source>
</evidence>
<dbReference type="EMBL" id="NFHB01000006">
    <property type="protein sequence ID" value="OUN02864.1"/>
    <property type="molecule type" value="Genomic_DNA"/>
</dbReference>
<dbReference type="eggNOG" id="ENOG502ZB9T">
    <property type="taxonomic scope" value="Bacteria"/>
</dbReference>
<dbReference type="OrthoDB" id="677831at2"/>
<feature type="domain" description="DUF4136" evidence="2">
    <location>
        <begin position="36"/>
        <end position="210"/>
    </location>
</feature>
<keyword evidence="1" id="KW-0732">Signal</keyword>
<evidence type="ECO:0000256" key="1">
    <source>
        <dbReference type="SAM" id="SignalP"/>
    </source>
</evidence>
<evidence type="ECO:0000313" key="3">
    <source>
        <dbReference type="EMBL" id="KAA2381109.1"/>
    </source>
</evidence>
<proteinExistence type="predicted"/>
<organism evidence="4 5">
    <name type="scientific">Alistipes onderdonkii</name>
    <dbReference type="NCBI Taxonomy" id="328813"/>
    <lineage>
        <taxon>Bacteria</taxon>
        <taxon>Pseudomonadati</taxon>
        <taxon>Bacteroidota</taxon>
        <taxon>Bacteroidia</taxon>
        <taxon>Bacteroidales</taxon>
        <taxon>Rikenellaceae</taxon>
        <taxon>Alistipes</taxon>
    </lineage>
</organism>
<gene>
    <name evidence="4" type="ORF">B5G41_10055</name>
    <name evidence="3" type="ORF">F2Y10_01050</name>
</gene>
<name>A0A1Y3QT79_9BACT</name>
<feature type="chain" id="PRO_5044063410" evidence="1">
    <location>
        <begin position="21"/>
        <end position="213"/>
    </location>
</feature>
<dbReference type="InterPro" id="IPR025411">
    <property type="entry name" value="DUF4136"/>
</dbReference>
<accession>A0A1Y3QT79</accession>
<dbReference type="Proteomes" id="UP000322940">
    <property type="component" value="Unassembled WGS sequence"/>
</dbReference>
<evidence type="ECO:0000313" key="5">
    <source>
        <dbReference type="Proteomes" id="UP000195772"/>
    </source>
</evidence>
<evidence type="ECO:0000313" key="6">
    <source>
        <dbReference type="Proteomes" id="UP000322940"/>
    </source>
</evidence>
<reference evidence="5" key="1">
    <citation type="submission" date="2017-04" db="EMBL/GenBank/DDBJ databases">
        <title>Function of individual gut microbiota members based on whole genome sequencing of pure cultures obtained from chicken caecum.</title>
        <authorList>
            <person name="Medvecky M."/>
            <person name="Cejkova D."/>
            <person name="Polansky O."/>
            <person name="Karasova D."/>
            <person name="Kubasova T."/>
            <person name="Cizek A."/>
            <person name="Rychlik I."/>
        </authorList>
    </citation>
    <scope>NUCLEOTIDE SEQUENCE [LARGE SCALE GENOMIC DNA]</scope>
    <source>
        <strain evidence="5">An90</strain>
    </source>
</reference>